<sequence>MNKITPERAGAKAALGRRLLLLTILAILLTAALIGMSIYLFDSDGSLGLDDLGIFAFEFNALGTMLPNIL</sequence>
<comment type="caution">
    <text evidence="2">The sequence shown here is derived from an EMBL/GenBank/DDBJ whole genome shotgun (WGS) entry which is preliminary data.</text>
</comment>
<keyword evidence="1" id="KW-0472">Membrane</keyword>
<reference evidence="2 3" key="1">
    <citation type="submission" date="2017-07" db="EMBL/GenBank/DDBJ databases">
        <title>Phylogenetic study on the rhizospheric bacterium Ochrobactrum sp. A44.</title>
        <authorList>
            <person name="Krzyzanowska D.M."/>
            <person name="Ossowicki A."/>
            <person name="Rajewska M."/>
            <person name="Maciag T."/>
            <person name="Kaczynski Z."/>
            <person name="Czerwicka M."/>
            <person name="Jafra S."/>
        </authorList>
    </citation>
    <scope>NUCLEOTIDE SEQUENCE [LARGE SCALE GENOMIC DNA]</scope>
    <source>
        <strain evidence="2 3">DSM 7216</strain>
    </source>
</reference>
<dbReference type="RefSeq" id="WP_094506092.1">
    <property type="nucleotide sequence ID" value="NZ_JBHEEK010000001.1"/>
</dbReference>
<dbReference type="EMBL" id="NNRJ01000015">
    <property type="protein sequence ID" value="OYR19861.1"/>
    <property type="molecule type" value="Genomic_DNA"/>
</dbReference>
<proteinExistence type="predicted"/>
<keyword evidence="1" id="KW-0812">Transmembrane</keyword>
<dbReference type="Proteomes" id="UP000215590">
    <property type="component" value="Unassembled WGS sequence"/>
</dbReference>
<dbReference type="AlphaFoldDB" id="A0A256FZK5"/>
<evidence type="ECO:0000313" key="2">
    <source>
        <dbReference type="EMBL" id="OYR19861.1"/>
    </source>
</evidence>
<evidence type="ECO:0000256" key="1">
    <source>
        <dbReference type="SAM" id="Phobius"/>
    </source>
</evidence>
<gene>
    <name evidence="2" type="ORF">CEV31_1280</name>
</gene>
<organism evidence="2 3">
    <name type="scientific">Brucella thiophenivorans</name>
    <dbReference type="NCBI Taxonomy" id="571255"/>
    <lineage>
        <taxon>Bacteria</taxon>
        <taxon>Pseudomonadati</taxon>
        <taxon>Pseudomonadota</taxon>
        <taxon>Alphaproteobacteria</taxon>
        <taxon>Hyphomicrobiales</taxon>
        <taxon>Brucellaceae</taxon>
        <taxon>Brucella/Ochrobactrum group</taxon>
        <taxon>Brucella</taxon>
    </lineage>
</organism>
<accession>A0A256FZK5</accession>
<protein>
    <submittedName>
        <fullName evidence="2">Uncharacterized protein</fullName>
    </submittedName>
</protein>
<keyword evidence="1" id="KW-1133">Transmembrane helix</keyword>
<name>A0A256FZK5_9HYPH</name>
<feature type="transmembrane region" description="Helical" evidence="1">
    <location>
        <begin position="20"/>
        <end position="41"/>
    </location>
</feature>
<evidence type="ECO:0000313" key="3">
    <source>
        <dbReference type="Proteomes" id="UP000215590"/>
    </source>
</evidence>
<keyword evidence="3" id="KW-1185">Reference proteome</keyword>